<dbReference type="InterPro" id="IPR011050">
    <property type="entry name" value="Pectin_lyase_fold/virulence"/>
</dbReference>
<proteinExistence type="predicted"/>
<dbReference type="EMBL" id="LJOW01000020">
    <property type="protein sequence ID" value="OBQ44554.1"/>
    <property type="molecule type" value="Genomic_DNA"/>
</dbReference>
<accession>A0A1B7X5D0</accession>
<sequence length="359" mass="36638">MTANNLVEITPPVGGNVVLIQQSGSAIQQQINSGKTIYVDSSGSDARSGYSKYSINYPFATIAAAVSASAVGDLVYVRAGSYSISSQVSLNGKADIYFEQGASVTVSANIVAFSLTADQPKTIAGYGTFTCSGTGGLWTQSGGTPTGQAVAIQCSGITNAAGAGTIFAVATGTLGINIQGIINSPASTVVSETGTSGVVFYEVLFTYCGRLLDMTQANSTMQFTALCWTVGIFGTEGLSIVGGTTSLRIENLVGGGNPATKLVVFKFANGDTTNNGHVFRGGRLIANSANPCITFNATTATNKVVKLMGDTQLITSATNCIVSANARDVVVSSAHANVAKDANTTIQGGTLLVSPFFAF</sequence>
<evidence type="ECO:0000313" key="2">
    <source>
        <dbReference type="Proteomes" id="UP000092093"/>
    </source>
</evidence>
<reference evidence="1 2" key="1">
    <citation type="submission" date="2015-09" db="EMBL/GenBank/DDBJ databases">
        <title>Aphanizomenon flos-aquae WA102.</title>
        <authorList>
            <person name="Driscoll C."/>
        </authorList>
    </citation>
    <scope>NUCLEOTIDE SEQUENCE [LARGE SCALE GENOMIC DNA]</scope>
    <source>
        <strain evidence="1">WA102</strain>
    </source>
</reference>
<dbReference type="InterPro" id="IPR012334">
    <property type="entry name" value="Pectin_lyas_fold"/>
</dbReference>
<evidence type="ECO:0000313" key="1">
    <source>
        <dbReference type="EMBL" id="OBQ44554.1"/>
    </source>
</evidence>
<dbReference type="AlphaFoldDB" id="A0A1B7X5D0"/>
<organism evidence="1 2">
    <name type="scientific">Aphanizomenon flos-aquae WA102</name>
    <dbReference type="NCBI Taxonomy" id="1710896"/>
    <lineage>
        <taxon>Bacteria</taxon>
        <taxon>Bacillati</taxon>
        <taxon>Cyanobacteriota</taxon>
        <taxon>Cyanophyceae</taxon>
        <taxon>Nostocales</taxon>
        <taxon>Aphanizomenonaceae</taxon>
        <taxon>Aphanizomenon</taxon>
    </lineage>
</organism>
<evidence type="ECO:0008006" key="3">
    <source>
        <dbReference type="Google" id="ProtNLM"/>
    </source>
</evidence>
<dbReference type="SUPFAM" id="SSF51126">
    <property type="entry name" value="Pectin lyase-like"/>
    <property type="match status" value="1"/>
</dbReference>
<name>A0A1B7X5D0_APHFL</name>
<gene>
    <name evidence="1" type="ORF">AN484_06610</name>
</gene>
<protein>
    <recommendedName>
        <fullName evidence="3">DUF1565 domain-containing protein</fullName>
    </recommendedName>
</protein>
<dbReference type="Gene3D" id="2.160.20.10">
    <property type="entry name" value="Single-stranded right-handed beta-helix, Pectin lyase-like"/>
    <property type="match status" value="1"/>
</dbReference>
<comment type="caution">
    <text evidence="1">The sequence shown here is derived from an EMBL/GenBank/DDBJ whole genome shotgun (WGS) entry which is preliminary data.</text>
</comment>
<dbReference type="Proteomes" id="UP000092093">
    <property type="component" value="Unassembled WGS sequence"/>
</dbReference>